<feature type="transmembrane region" description="Helical" evidence="6">
    <location>
        <begin position="442"/>
        <end position="462"/>
    </location>
</feature>
<feature type="region of interest" description="Disordered" evidence="5">
    <location>
        <begin position="1"/>
        <end position="22"/>
    </location>
</feature>
<feature type="transmembrane region" description="Helical" evidence="6">
    <location>
        <begin position="154"/>
        <end position="176"/>
    </location>
</feature>
<name>A0ABN8S821_9CNID</name>
<dbReference type="EMBL" id="CALNXI010002388">
    <property type="protein sequence ID" value="CAH3187064.1"/>
    <property type="molecule type" value="Genomic_DNA"/>
</dbReference>
<organism evidence="7 8">
    <name type="scientific">Porites evermanni</name>
    <dbReference type="NCBI Taxonomy" id="104178"/>
    <lineage>
        <taxon>Eukaryota</taxon>
        <taxon>Metazoa</taxon>
        <taxon>Cnidaria</taxon>
        <taxon>Anthozoa</taxon>
        <taxon>Hexacorallia</taxon>
        <taxon>Scleractinia</taxon>
        <taxon>Fungiina</taxon>
        <taxon>Poritidae</taxon>
        <taxon>Porites</taxon>
    </lineage>
</organism>
<feature type="transmembrane region" description="Helical" evidence="6">
    <location>
        <begin position="415"/>
        <end position="436"/>
    </location>
</feature>
<accession>A0ABN8S821</accession>
<dbReference type="PANTHER" id="PTHR11785:SF512">
    <property type="entry name" value="SOBREMESA, ISOFORM B"/>
    <property type="match status" value="1"/>
</dbReference>
<dbReference type="Gene3D" id="1.20.1740.10">
    <property type="entry name" value="Amino acid/polyamine transporter I"/>
    <property type="match status" value="1"/>
</dbReference>
<feature type="transmembrane region" description="Helical" evidence="6">
    <location>
        <begin position="301"/>
        <end position="333"/>
    </location>
</feature>
<feature type="transmembrane region" description="Helical" evidence="6">
    <location>
        <begin position="182"/>
        <end position="201"/>
    </location>
</feature>
<evidence type="ECO:0000313" key="8">
    <source>
        <dbReference type="Proteomes" id="UP001159427"/>
    </source>
</evidence>
<evidence type="ECO:0000256" key="3">
    <source>
        <dbReference type="ARBA" id="ARBA00022989"/>
    </source>
</evidence>
<feature type="transmembrane region" description="Helical" evidence="6">
    <location>
        <begin position="260"/>
        <end position="281"/>
    </location>
</feature>
<gene>
    <name evidence="7" type="ORF">PEVE_00017299</name>
</gene>
<keyword evidence="8" id="KW-1185">Reference proteome</keyword>
<proteinExistence type="predicted"/>
<evidence type="ECO:0000256" key="2">
    <source>
        <dbReference type="ARBA" id="ARBA00022692"/>
    </source>
</evidence>
<sequence>MSSFDLESSSATSHLNRENSQNAKPVSLRRSVGLPEAIALLVGTIIGSGIFATPKWVLLYVGSVGMSLVMWTVCGLIALSGALCYCELGTLISKSGGEYAYLMEAYGPLPAFLCSYIYVLFVKPSMIMVLLVFGAYVSEPFFPGCGDSEHLVPLVKILAAAALGVITFVNCASVKWATRMQIVFTAAKMIAIVMLIVTGLVRLGQGYTSSLANGFEGTSWNIGKLSFAFYNGLFPYDGWNQLNFFTEEIKNPNRNIPLSIWMGIPLITICYLLVNIGYVTVLTPQEIVNTDAVAVILANRLYGVMAWTIPILVACSTFGTANANVFAGGRLVFSAAREGHLPKFLAMIHTKRRTPLPAVVFSSIISLLMLIPDSTSFESLLNYFSFFGWLSYGLTISSVIWFRYKRPNDRRPYKVWIGIPIFMVLISAYLVIAPIYEAPLESLFCVLFLLSGIPLYLIFVRCKKVPVNFLRFVDRVTFKLQKICDVVFPENEDDFVSL</sequence>
<dbReference type="InterPro" id="IPR050598">
    <property type="entry name" value="AminoAcid_Transporter"/>
</dbReference>
<keyword evidence="3 6" id="KW-1133">Transmembrane helix</keyword>
<dbReference type="Pfam" id="PF13520">
    <property type="entry name" value="AA_permease_2"/>
    <property type="match status" value="1"/>
</dbReference>
<dbReference type="PANTHER" id="PTHR11785">
    <property type="entry name" value="AMINO ACID TRANSPORTER"/>
    <property type="match status" value="1"/>
</dbReference>
<feature type="transmembrane region" description="Helical" evidence="6">
    <location>
        <begin position="68"/>
        <end position="88"/>
    </location>
</feature>
<evidence type="ECO:0000313" key="7">
    <source>
        <dbReference type="EMBL" id="CAH3187064.1"/>
    </source>
</evidence>
<dbReference type="PIRSF" id="PIRSF006060">
    <property type="entry name" value="AA_transporter"/>
    <property type="match status" value="1"/>
</dbReference>
<evidence type="ECO:0008006" key="9">
    <source>
        <dbReference type="Google" id="ProtNLM"/>
    </source>
</evidence>
<evidence type="ECO:0000256" key="6">
    <source>
        <dbReference type="SAM" id="Phobius"/>
    </source>
</evidence>
<protein>
    <recommendedName>
        <fullName evidence="9">B(0,+)-type amino acid transporter 1</fullName>
    </recommendedName>
</protein>
<evidence type="ECO:0000256" key="4">
    <source>
        <dbReference type="ARBA" id="ARBA00023136"/>
    </source>
</evidence>
<feature type="transmembrane region" description="Helical" evidence="6">
    <location>
        <begin position="383"/>
        <end position="403"/>
    </location>
</feature>
<evidence type="ECO:0000256" key="1">
    <source>
        <dbReference type="ARBA" id="ARBA00004141"/>
    </source>
</evidence>
<evidence type="ECO:0000256" key="5">
    <source>
        <dbReference type="SAM" id="MobiDB-lite"/>
    </source>
</evidence>
<reference evidence="7 8" key="1">
    <citation type="submission" date="2022-05" db="EMBL/GenBank/DDBJ databases">
        <authorList>
            <consortium name="Genoscope - CEA"/>
            <person name="William W."/>
        </authorList>
    </citation>
    <scope>NUCLEOTIDE SEQUENCE [LARGE SCALE GENOMIC DNA]</scope>
</reference>
<keyword evidence="2 6" id="KW-0812">Transmembrane</keyword>
<dbReference type="InterPro" id="IPR002293">
    <property type="entry name" value="AA/rel_permease1"/>
</dbReference>
<comment type="subcellular location">
    <subcellularLocation>
        <location evidence="1">Membrane</location>
        <topology evidence="1">Multi-pass membrane protein</topology>
    </subcellularLocation>
</comment>
<dbReference type="Proteomes" id="UP001159427">
    <property type="component" value="Unassembled WGS sequence"/>
</dbReference>
<keyword evidence="4 6" id="KW-0472">Membrane</keyword>
<feature type="transmembrane region" description="Helical" evidence="6">
    <location>
        <begin position="37"/>
        <end position="62"/>
    </location>
</feature>
<comment type="caution">
    <text evidence="7">The sequence shown here is derived from an EMBL/GenBank/DDBJ whole genome shotgun (WGS) entry which is preliminary data.</text>
</comment>